<dbReference type="AlphaFoldDB" id="A0A8X6I577"/>
<feature type="region of interest" description="Disordered" evidence="1">
    <location>
        <begin position="86"/>
        <end position="108"/>
    </location>
</feature>
<keyword evidence="2" id="KW-0812">Transmembrane</keyword>
<dbReference type="Proteomes" id="UP000887116">
    <property type="component" value="Unassembled WGS sequence"/>
</dbReference>
<evidence type="ECO:0000313" key="4">
    <source>
        <dbReference type="Proteomes" id="UP000887116"/>
    </source>
</evidence>
<dbReference type="EMBL" id="BMAO01033206">
    <property type="protein sequence ID" value="GFQ87782.1"/>
    <property type="molecule type" value="Genomic_DNA"/>
</dbReference>
<protein>
    <submittedName>
        <fullName evidence="3">Uncharacterized protein</fullName>
    </submittedName>
</protein>
<organism evidence="3 4">
    <name type="scientific">Trichonephila clavata</name>
    <name type="common">Joro spider</name>
    <name type="synonym">Nephila clavata</name>
    <dbReference type="NCBI Taxonomy" id="2740835"/>
    <lineage>
        <taxon>Eukaryota</taxon>
        <taxon>Metazoa</taxon>
        <taxon>Ecdysozoa</taxon>
        <taxon>Arthropoda</taxon>
        <taxon>Chelicerata</taxon>
        <taxon>Arachnida</taxon>
        <taxon>Araneae</taxon>
        <taxon>Araneomorphae</taxon>
        <taxon>Entelegynae</taxon>
        <taxon>Araneoidea</taxon>
        <taxon>Nephilidae</taxon>
        <taxon>Trichonephila</taxon>
    </lineage>
</organism>
<dbReference type="OrthoDB" id="10475042at2759"/>
<evidence type="ECO:0000256" key="1">
    <source>
        <dbReference type="SAM" id="MobiDB-lite"/>
    </source>
</evidence>
<evidence type="ECO:0000256" key="2">
    <source>
        <dbReference type="SAM" id="Phobius"/>
    </source>
</evidence>
<keyword evidence="4" id="KW-1185">Reference proteome</keyword>
<proteinExistence type="predicted"/>
<reference evidence="3" key="1">
    <citation type="submission" date="2020-07" db="EMBL/GenBank/DDBJ databases">
        <title>Multicomponent nature underlies the extraordinary mechanical properties of spider dragline silk.</title>
        <authorList>
            <person name="Kono N."/>
            <person name="Nakamura H."/>
            <person name="Mori M."/>
            <person name="Yoshida Y."/>
            <person name="Ohtoshi R."/>
            <person name="Malay A.D."/>
            <person name="Moran D.A.P."/>
            <person name="Tomita M."/>
            <person name="Numata K."/>
            <person name="Arakawa K."/>
        </authorList>
    </citation>
    <scope>NUCLEOTIDE SEQUENCE</scope>
</reference>
<feature type="transmembrane region" description="Helical" evidence="2">
    <location>
        <begin position="235"/>
        <end position="254"/>
    </location>
</feature>
<sequence>MRLILRTFGDQRSGFSKDPSSFANSLNENSPAFQHVLNNNANKQLPLNSNLVSSYLSVQTFESGTKRPPSSMNSKSANSYLSVQTFESGTKRHPSSLNSKSANSYFSPQGYSDIAKRNGISSRGKTSHFNGRDNQQDASYLLAKDNRKTANLKNANKKLQNEDLFDKENIHLGRKVQTENLRNVSEIPKTLYFTEPSLKKGTLFSAMKQSQRSPKNIRSIADQLSPPRSYMQSSLFLFASLCVPLVFAIIYGVWRMRKIKHKSTKNKSVVKYRKIPEIYPGKAKRSRKSKNNYRSKKFSNNKDGYVFNSINCPQNECNSYYFDSHCNINDLDQLSIKKCCCHVNHNERLENLPIIDRLAYNGYMDENKSLNSSSKKSSEVSLLLSMDLECDEKLKCLVTIPQKLSTISNVSLQFSVEEPSIISENNEESQVRLKSIINPADLSSSRSSSSSLPSIYCSNSDFLCNNMFDLEEANFASYPCLCKKKDPFYVPVFAGQSLSDFCLDYNMDKYKTNHQIPSKSRASFTSASESLNVMEGTIEPQAVQNLIDATGNGKHEPSEGRLLKTADFNSSDNSIELEDIIVYE</sequence>
<accession>A0A8X6I577</accession>
<name>A0A8X6I577_TRICU</name>
<keyword evidence="2" id="KW-1133">Transmembrane helix</keyword>
<keyword evidence="2" id="KW-0472">Membrane</keyword>
<comment type="caution">
    <text evidence="3">The sequence shown here is derived from an EMBL/GenBank/DDBJ whole genome shotgun (WGS) entry which is preliminary data.</text>
</comment>
<evidence type="ECO:0000313" key="3">
    <source>
        <dbReference type="EMBL" id="GFQ87782.1"/>
    </source>
</evidence>
<feature type="compositionally biased region" description="Polar residues" evidence="1">
    <location>
        <begin position="95"/>
        <end position="108"/>
    </location>
</feature>
<gene>
    <name evidence="3" type="ORF">TNCT_564571</name>
</gene>